<sequence length="340" mass="35254">MKHVLLSALLLSTALTAQAQRKAVRPKTAPTAVASAAPAPAPPTITAARAAGPGATVTIRGTVSNGAELGQLRFVQDKVAGLAVFSTTNTDLHSLVPGDSVQITGTLKNYNGLLEMDPVASVTKLAAGRPVQAVEVAAADLSSVFNDTYEGRLVRVKGLSGITTASGTPLDALKGNTNYLLNGQRATPIRIHVASTGEKGLLDKTPPSSSFDLLGIVSQFTQNGTGGYQLLPRLYSDFVVAGGLPAIEGEPVPTNIYRNGFTVVFQTLNPGTTKVEYGKTSALGSVAELKAATRQHTLEINDLEPSTSYYVRVSSTNAAGTSSSPAVLMLTDNKKKPAGR</sequence>
<keyword evidence="2" id="KW-0732">Signal</keyword>
<feature type="chain" id="PRO_5046432924" description="Fibronectin type-III domain-containing protein" evidence="2">
    <location>
        <begin position="20"/>
        <end position="340"/>
    </location>
</feature>
<evidence type="ECO:0000313" key="4">
    <source>
        <dbReference type="EMBL" id="MDU0370340.1"/>
    </source>
</evidence>
<dbReference type="InterPro" id="IPR013783">
    <property type="entry name" value="Ig-like_fold"/>
</dbReference>
<dbReference type="InterPro" id="IPR003961">
    <property type="entry name" value="FN3_dom"/>
</dbReference>
<feature type="domain" description="Fibronectin type-III" evidence="3">
    <location>
        <begin position="245"/>
        <end position="322"/>
    </location>
</feature>
<evidence type="ECO:0000256" key="2">
    <source>
        <dbReference type="SAM" id="SignalP"/>
    </source>
</evidence>
<proteinExistence type="predicted"/>
<dbReference type="EMBL" id="JAWDJT010000003">
    <property type="protein sequence ID" value="MDU0370340.1"/>
    <property type="molecule type" value="Genomic_DNA"/>
</dbReference>
<feature type="signal peptide" evidence="2">
    <location>
        <begin position="1"/>
        <end position="19"/>
    </location>
</feature>
<organism evidence="4 5">
    <name type="scientific">Hymenobacter endophyticus</name>
    <dbReference type="NCBI Taxonomy" id="3076335"/>
    <lineage>
        <taxon>Bacteria</taxon>
        <taxon>Pseudomonadati</taxon>
        <taxon>Bacteroidota</taxon>
        <taxon>Cytophagia</taxon>
        <taxon>Cytophagales</taxon>
        <taxon>Hymenobacteraceae</taxon>
        <taxon>Hymenobacter</taxon>
    </lineage>
</organism>
<dbReference type="Gene3D" id="2.60.40.10">
    <property type="entry name" value="Immunoglobulins"/>
    <property type="match status" value="1"/>
</dbReference>
<comment type="caution">
    <text evidence="4">The sequence shown here is derived from an EMBL/GenBank/DDBJ whole genome shotgun (WGS) entry which is preliminary data.</text>
</comment>
<dbReference type="SMART" id="SM00060">
    <property type="entry name" value="FN3"/>
    <property type="match status" value="1"/>
</dbReference>
<evidence type="ECO:0000256" key="1">
    <source>
        <dbReference type="SAM" id="MobiDB-lite"/>
    </source>
</evidence>
<name>A0ABU3TG70_9BACT</name>
<dbReference type="Proteomes" id="UP001250698">
    <property type="component" value="Unassembled WGS sequence"/>
</dbReference>
<evidence type="ECO:0000313" key="5">
    <source>
        <dbReference type="Proteomes" id="UP001250698"/>
    </source>
</evidence>
<dbReference type="SUPFAM" id="SSF49265">
    <property type="entry name" value="Fibronectin type III"/>
    <property type="match status" value="1"/>
</dbReference>
<gene>
    <name evidence="4" type="ORF">ROI90_08040</name>
</gene>
<reference evidence="4 5" key="1">
    <citation type="submission" date="2023-10" db="EMBL/GenBank/DDBJ databases">
        <title>Hymenobacter endophyticus sp. nov., an isolate from the leaf tissues of wheat.</title>
        <authorList>
            <person name="Dai Y."/>
        </authorList>
    </citation>
    <scope>NUCLEOTIDE SEQUENCE [LARGE SCALE GENOMIC DNA]</scope>
    <source>
        <strain evidence="4 5">ZK17L-C2</strain>
    </source>
</reference>
<keyword evidence="5" id="KW-1185">Reference proteome</keyword>
<dbReference type="CDD" id="cd00063">
    <property type="entry name" value="FN3"/>
    <property type="match status" value="1"/>
</dbReference>
<dbReference type="RefSeq" id="WP_315997817.1">
    <property type="nucleotide sequence ID" value="NZ_JAWDJT010000003.1"/>
</dbReference>
<dbReference type="InterPro" id="IPR036116">
    <property type="entry name" value="FN3_sf"/>
</dbReference>
<protein>
    <recommendedName>
        <fullName evidence="3">Fibronectin type-III domain-containing protein</fullName>
    </recommendedName>
</protein>
<evidence type="ECO:0000259" key="3">
    <source>
        <dbReference type="SMART" id="SM00060"/>
    </source>
</evidence>
<accession>A0ABU3TG70</accession>
<feature type="region of interest" description="Disordered" evidence="1">
    <location>
        <begin position="318"/>
        <end position="340"/>
    </location>
</feature>